<accession>A0A6L2PG42</accession>
<dbReference type="InterPro" id="IPR050951">
    <property type="entry name" value="Retrovirus_Pol_polyprotein"/>
</dbReference>
<sequence>MLFHYRNCEQATTGVAPAEAMLGRRLRSRLDALRPDIEGRVQNKQYKQIERAGGTERLVNVGDRVYVRDYTKSKDKWIEGQVSSQEGPSSYSVKLQNNTVKRHIDQILEPKQANKNRFSLTRTSIQDNLTEDNANDIAERNDIDDSIADQSPKAADSHKHSP</sequence>
<feature type="non-terminal residue" evidence="2">
    <location>
        <position position="162"/>
    </location>
</feature>
<gene>
    <name evidence="2" type="ORF">Cfor_09839</name>
</gene>
<evidence type="ECO:0000256" key="1">
    <source>
        <dbReference type="SAM" id="MobiDB-lite"/>
    </source>
</evidence>
<dbReference type="InParanoid" id="A0A6L2PG42"/>
<reference evidence="3" key="1">
    <citation type="submission" date="2020-01" db="EMBL/GenBank/DDBJ databases">
        <title>Draft genome sequence of the Termite Coptotermes fromosanus.</title>
        <authorList>
            <person name="Itakura S."/>
            <person name="Yosikawa Y."/>
            <person name="Umezawa K."/>
        </authorList>
    </citation>
    <scope>NUCLEOTIDE SEQUENCE [LARGE SCALE GENOMIC DNA]</scope>
</reference>
<dbReference type="PANTHER" id="PTHR37984">
    <property type="entry name" value="PROTEIN CBG26694"/>
    <property type="match status" value="1"/>
</dbReference>
<feature type="region of interest" description="Disordered" evidence="1">
    <location>
        <begin position="131"/>
        <end position="162"/>
    </location>
</feature>
<name>A0A6L2PG42_COPFO</name>
<comment type="caution">
    <text evidence="2">The sequence shown here is derived from an EMBL/GenBank/DDBJ whole genome shotgun (WGS) entry which is preliminary data.</text>
</comment>
<keyword evidence="3" id="KW-1185">Reference proteome</keyword>
<evidence type="ECO:0000313" key="3">
    <source>
        <dbReference type="Proteomes" id="UP000502823"/>
    </source>
</evidence>
<proteinExistence type="predicted"/>
<dbReference type="EMBL" id="BLKM01010898">
    <property type="protein sequence ID" value="GFG31513.1"/>
    <property type="molecule type" value="Genomic_DNA"/>
</dbReference>
<dbReference type="AlphaFoldDB" id="A0A6L2PG42"/>
<dbReference type="PANTHER" id="PTHR37984:SF13">
    <property type="entry name" value="RIBONUCLEASE H"/>
    <property type="match status" value="1"/>
</dbReference>
<evidence type="ECO:0000313" key="2">
    <source>
        <dbReference type="EMBL" id="GFG31513.1"/>
    </source>
</evidence>
<dbReference type="OrthoDB" id="10058156at2759"/>
<organism evidence="2 3">
    <name type="scientific">Coptotermes formosanus</name>
    <name type="common">Formosan subterranean termite</name>
    <dbReference type="NCBI Taxonomy" id="36987"/>
    <lineage>
        <taxon>Eukaryota</taxon>
        <taxon>Metazoa</taxon>
        <taxon>Ecdysozoa</taxon>
        <taxon>Arthropoda</taxon>
        <taxon>Hexapoda</taxon>
        <taxon>Insecta</taxon>
        <taxon>Pterygota</taxon>
        <taxon>Neoptera</taxon>
        <taxon>Polyneoptera</taxon>
        <taxon>Dictyoptera</taxon>
        <taxon>Blattodea</taxon>
        <taxon>Blattoidea</taxon>
        <taxon>Termitoidae</taxon>
        <taxon>Rhinotermitidae</taxon>
        <taxon>Coptotermes</taxon>
    </lineage>
</organism>
<protein>
    <submittedName>
        <fullName evidence="2">Uncharacterized protein</fullName>
    </submittedName>
</protein>
<dbReference type="Proteomes" id="UP000502823">
    <property type="component" value="Unassembled WGS sequence"/>
</dbReference>